<dbReference type="Proteomes" id="UP001148614">
    <property type="component" value="Unassembled WGS sequence"/>
</dbReference>
<dbReference type="GO" id="GO:0005762">
    <property type="term" value="C:mitochondrial large ribosomal subunit"/>
    <property type="evidence" value="ECO:0007669"/>
    <property type="project" value="TreeGrafter"/>
</dbReference>
<dbReference type="SUPFAM" id="SSF75620">
    <property type="entry name" value="Release factor"/>
    <property type="match status" value="1"/>
</dbReference>
<evidence type="ECO:0000313" key="4">
    <source>
        <dbReference type="EMBL" id="KAJ3564676.1"/>
    </source>
</evidence>
<accession>A0A9W8TIY9</accession>
<dbReference type="GO" id="GO:0004045">
    <property type="term" value="F:peptidyl-tRNA hydrolase activity"/>
    <property type="evidence" value="ECO:0007669"/>
    <property type="project" value="TreeGrafter"/>
</dbReference>
<name>A0A9W8TIY9_9PEZI</name>
<evidence type="ECO:0000313" key="5">
    <source>
        <dbReference type="Proteomes" id="UP001148614"/>
    </source>
</evidence>
<dbReference type="EMBL" id="JANPWZ010001587">
    <property type="protein sequence ID" value="KAJ3564676.1"/>
    <property type="molecule type" value="Genomic_DNA"/>
</dbReference>
<dbReference type="Pfam" id="PF00472">
    <property type="entry name" value="RF-1"/>
    <property type="match status" value="1"/>
</dbReference>
<dbReference type="GO" id="GO:0070126">
    <property type="term" value="P:mitochondrial translational termination"/>
    <property type="evidence" value="ECO:0007669"/>
    <property type="project" value="TreeGrafter"/>
</dbReference>
<organism evidence="4 5">
    <name type="scientific">Xylaria arbuscula</name>
    <dbReference type="NCBI Taxonomy" id="114810"/>
    <lineage>
        <taxon>Eukaryota</taxon>
        <taxon>Fungi</taxon>
        <taxon>Dikarya</taxon>
        <taxon>Ascomycota</taxon>
        <taxon>Pezizomycotina</taxon>
        <taxon>Sordariomycetes</taxon>
        <taxon>Xylariomycetidae</taxon>
        <taxon>Xylariales</taxon>
        <taxon>Xylariaceae</taxon>
        <taxon>Xylaria</taxon>
    </lineage>
</organism>
<keyword evidence="5" id="KW-1185">Reference proteome</keyword>
<dbReference type="PANTHER" id="PTHR11075">
    <property type="entry name" value="PEPTIDE CHAIN RELEASE FACTOR"/>
    <property type="match status" value="1"/>
</dbReference>
<dbReference type="PANTHER" id="PTHR11075:SF54">
    <property type="entry name" value="LARGE RIBOSOMAL SUBUNIT PROTEIN ML62"/>
    <property type="match status" value="1"/>
</dbReference>
<reference evidence="4" key="1">
    <citation type="submission" date="2022-07" db="EMBL/GenBank/DDBJ databases">
        <title>Genome Sequence of Xylaria arbuscula.</title>
        <authorList>
            <person name="Buettner E."/>
        </authorList>
    </citation>
    <scope>NUCLEOTIDE SEQUENCE</scope>
    <source>
        <strain evidence="4">VT107</strain>
    </source>
</reference>
<dbReference type="GO" id="GO:0016150">
    <property type="term" value="F:translation release factor activity, codon nonspecific"/>
    <property type="evidence" value="ECO:0007669"/>
    <property type="project" value="TreeGrafter"/>
</dbReference>
<dbReference type="InterPro" id="IPR000352">
    <property type="entry name" value="Pep_chain_release_fac_I"/>
</dbReference>
<feature type="compositionally biased region" description="Basic residues" evidence="2">
    <location>
        <begin position="274"/>
        <end position="295"/>
    </location>
</feature>
<feature type="domain" description="Prokaryotic-type class I peptide chain release factors" evidence="3">
    <location>
        <begin position="167"/>
        <end position="289"/>
    </location>
</feature>
<protein>
    <recommendedName>
        <fullName evidence="3">Prokaryotic-type class I peptide chain release factors domain-containing protein</fullName>
    </recommendedName>
</protein>
<gene>
    <name evidence="4" type="ORF">NPX13_g7761</name>
</gene>
<evidence type="ECO:0000259" key="3">
    <source>
        <dbReference type="Pfam" id="PF00472"/>
    </source>
</evidence>
<evidence type="ECO:0000256" key="1">
    <source>
        <dbReference type="ARBA" id="ARBA00010835"/>
    </source>
</evidence>
<comment type="similarity">
    <text evidence="1">Belongs to the prokaryotic/mitochondrial release factor family.</text>
</comment>
<evidence type="ECO:0000256" key="2">
    <source>
        <dbReference type="SAM" id="MobiDB-lite"/>
    </source>
</evidence>
<proteinExistence type="inferred from homology"/>
<dbReference type="InterPro" id="IPR045853">
    <property type="entry name" value="Pep_chain_release_fac_I_sf"/>
</dbReference>
<dbReference type="InterPro" id="IPR052104">
    <property type="entry name" value="Mito_Release_Factor_mL62"/>
</dbReference>
<comment type="caution">
    <text evidence="4">The sequence shown here is derived from an EMBL/GenBank/DDBJ whole genome shotgun (WGS) entry which is preliminary data.</text>
</comment>
<feature type="region of interest" description="Disordered" evidence="2">
    <location>
        <begin position="253"/>
        <end position="295"/>
    </location>
</feature>
<sequence>MRSADTSERGTGYLNSVSMSMKVIDSTIIKKTPLHLRLPVIDRCQTNGSVAVVLKYHSSTLEHRLKHSTIANVSRFSASSSDCQEVHSHSESRTLPKPRYFLALMSPRSFLGIARLPLFPSSRAPPVVHVRGVKHHAYDASLDPDDLEEARKWHVSFNKDSLPKAHTAYSRSSGPGGQHVNKTETKATSVWPIGELSKILPKLMRPLMSLSRYYVKGSDSIMIQAQTERSKTANRDANDEKLVNEIHRIYRENIPGVPSEKKMKKHEAAEKAANQHRLKAKKHNSSKKAFRKGGE</sequence>
<dbReference type="Gene3D" id="3.30.160.20">
    <property type="match status" value="1"/>
</dbReference>
<dbReference type="AlphaFoldDB" id="A0A9W8TIY9"/>
<feature type="region of interest" description="Disordered" evidence="2">
    <location>
        <begin position="165"/>
        <end position="185"/>
    </location>
</feature>
<dbReference type="VEuPathDB" id="FungiDB:F4678DRAFT_464526"/>